<feature type="signal peptide" evidence="3">
    <location>
        <begin position="1"/>
        <end position="21"/>
    </location>
</feature>
<accession>A0A9W7EWA3</accession>
<sequence>MARHALFCLLFVVSLGSKGLAQNLRGHDDPSAELRRRCDVPCDMGGCEFNGCNTYHVSCRGGGCTIYDSTKPKCEGGGCEFNGCEKPTCGGGGCRFYNSVGGDAPRTEEVIKVKKHATFGEMTPEEIEASFKNSGNGAATESTPPPVAPMLQLEGDTGDVDGFKVADPPNLSISHYETEKAELIKTGQGGVLDASWTVGGRVKGRENIEKEKQLRDLDRWAAELKAEAEKEVELARTEKKKREEESGRIRSEADQEIAQAKRDKERLEQEAQKAADLARQWKEYSEQVEAQAALQKQEAEEAKLQNLQLEALEEEVKRKEEKEKEKEKETEKEKKKAEDVVVDEVDEGVTATGAKVEAPGDLMYVYDADIAFVNRVQILIMLCAVMLTFYMITQTDILPVNLELERMDRIGMAIFFHTLFSQYYLIGTFSSLVNPKFGAIAACASWTSGSEAVLLVLKLAYAGTVVVLFLAALGKAEWFCRLFQVCSLLVAADAKIQAATTCPMKYATLGAVMTPYLMGLALYVMSLLLELKIFESKRGIALDVAANEEGNWEAIQLMDDKLVVLLKGMLTFDGVRRKFKTDEEQLDFGAGLGRSGGLSSGGVGEEMKRRRQAV</sequence>
<evidence type="ECO:0000256" key="2">
    <source>
        <dbReference type="SAM" id="Phobius"/>
    </source>
</evidence>
<proteinExistence type="predicted"/>
<feature type="region of interest" description="Disordered" evidence="1">
    <location>
        <begin position="233"/>
        <end position="271"/>
    </location>
</feature>
<dbReference type="Proteomes" id="UP001165085">
    <property type="component" value="Unassembled WGS sequence"/>
</dbReference>
<evidence type="ECO:0000256" key="3">
    <source>
        <dbReference type="SAM" id="SignalP"/>
    </source>
</evidence>
<dbReference type="AlphaFoldDB" id="A0A9W7EWA3"/>
<organism evidence="4 5">
    <name type="scientific">Triparma strigata</name>
    <dbReference type="NCBI Taxonomy" id="1606541"/>
    <lineage>
        <taxon>Eukaryota</taxon>
        <taxon>Sar</taxon>
        <taxon>Stramenopiles</taxon>
        <taxon>Ochrophyta</taxon>
        <taxon>Bolidophyceae</taxon>
        <taxon>Parmales</taxon>
        <taxon>Triparmaceae</taxon>
        <taxon>Triparma</taxon>
    </lineage>
</organism>
<keyword evidence="2" id="KW-0472">Membrane</keyword>
<keyword evidence="3" id="KW-0732">Signal</keyword>
<keyword evidence="2" id="KW-1133">Transmembrane helix</keyword>
<feature type="transmembrane region" description="Helical" evidence="2">
    <location>
        <begin position="452"/>
        <end position="471"/>
    </location>
</feature>
<feature type="transmembrane region" description="Helical" evidence="2">
    <location>
        <begin position="413"/>
        <end position="432"/>
    </location>
</feature>
<keyword evidence="2" id="KW-0812">Transmembrane</keyword>
<feature type="transmembrane region" description="Helical" evidence="2">
    <location>
        <begin position="372"/>
        <end position="392"/>
    </location>
</feature>
<feature type="chain" id="PRO_5040799208" evidence="3">
    <location>
        <begin position="22"/>
        <end position="614"/>
    </location>
</feature>
<reference evidence="5" key="1">
    <citation type="journal article" date="2023" name="Commun. Biol.">
        <title>Genome analysis of Parmales, the sister group of diatoms, reveals the evolutionary specialization of diatoms from phago-mixotrophs to photoautotrophs.</title>
        <authorList>
            <person name="Ban H."/>
            <person name="Sato S."/>
            <person name="Yoshikawa S."/>
            <person name="Yamada K."/>
            <person name="Nakamura Y."/>
            <person name="Ichinomiya M."/>
            <person name="Sato N."/>
            <person name="Blanc-Mathieu R."/>
            <person name="Endo H."/>
            <person name="Kuwata A."/>
            <person name="Ogata H."/>
        </authorList>
    </citation>
    <scope>NUCLEOTIDE SEQUENCE [LARGE SCALE GENOMIC DNA]</scope>
    <source>
        <strain evidence="5">NIES 3701</strain>
    </source>
</reference>
<feature type="region of interest" description="Disordered" evidence="1">
    <location>
        <begin position="315"/>
        <end position="336"/>
    </location>
</feature>
<feature type="transmembrane region" description="Helical" evidence="2">
    <location>
        <begin position="506"/>
        <end position="529"/>
    </location>
</feature>
<protein>
    <submittedName>
        <fullName evidence="4">Uncharacterized protein</fullName>
    </submittedName>
</protein>
<evidence type="ECO:0000313" key="4">
    <source>
        <dbReference type="EMBL" id="GMH92882.1"/>
    </source>
</evidence>
<evidence type="ECO:0000256" key="1">
    <source>
        <dbReference type="SAM" id="MobiDB-lite"/>
    </source>
</evidence>
<name>A0A9W7EWA3_9STRA</name>
<dbReference type="OrthoDB" id="10449910at2759"/>
<comment type="caution">
    <text evidence="4">The sequence shown here is derived from an EMBL/GenBank/DDBJ whole genome shotgun (WGS) entry which is preliminary data.</text>
</comment>
<dbReference type="EMBL" id="BRXY01000406">
    <property type="protein sequence ID" value="GMH92882.1"/>
    <property type="molecule type" value="Genomic_DNA"/>
</dbReference>
<evidence type="ECO:0000313" key="5">
    <source>
        <dbReference type="Proteomes" id="UP001165085"/>
    </source>
</evidence>
<gene>
    <name evidence="4" type="ORF">TrST_g12086</name>
</gene>
<feature type="compositionally biased region" description="Gly residues" evidence="1">
    <location>
        <begin position="592"/>
        <end position="604"/>
    </location>
</feature>
<keyword evidence="5" id="KW-1185">Reference proteome</keyword>
<feature type="region of interest" description="Disordered" evidence="1">
    <location>
        <begin position="592"/>
        <end position="614"/>
    </location>
</feature>